<evidence type="ECO:0000256" key="14">
    <source>
        <dbReference type="ARBA" id="ARBA00022806"/>
    </source>
</evidence>
<feature type="compositionally biased region" description="Basic and acidic residues" evidence="23">
    <location>
        <begin position="228"/>
        <end position="243"/>
    </location>
</feature>
<feature type="domain" description="DNA2/NAM7 helicase-like C-terminal" evidence="26">
    <location>
        <begin position="1210"/>
        <end position="1438"/>
    </location>
</feature>
<evidence type="ECO:0000259" key="24">
    <source>
        <dbReference type="Pfam" id="PF08696"/>
    </source>
</evidence>
<evidence type="ECO:0000256" key="19">
    <source>
        <dbReference type="ARBA" id="ARBA00023204"/>
    </source>
</evidence>
<evidence type="ECO:0000256" key="8">
    <source>
        <dbReference type="ARBA" id="ARBA00022722"/>
    </source>
</evidence>
<keyword evidence="16" id="KW-0408">Iron</keyword>
<feature type="region of interest" description="Disordered" evidence="23">
    <location>
        <begin position="1"/>
        <end position="271"/>
    </location>
</feature>
<dbReference type="EMBL" id="JAACNO010000094">
    <property type="protein sequence ID" value="KAF4150181.1"/>
    <property type="molecule type" value="Genomic_DNA"/>
</dbReference>
<dbReference type="Pfam" id="PF13086">
    <property type="entry name" value="AAA_11"/>
    <property type="match status" value="2"/>
</dbReference>
<dbReference type="SUPFAM" id="SSF52540">
    <property type="entry name" value="P-loop containing nucleoside triphosphate hydrolases"/>
    <property type="match status" value="1"/>
</dbReference>
<dbReference type="InterPro" id="IPR050534">
    <property type="entry name" value="Coronavir_polyprotein_1ab"/>
</dbReference>
<dbReference type="InterPro" id="IPR011604">
    <property type="entry name" value="PDDEXK-like_dom_sf"/>
</dbReference>
<keyword evidence="11" id="KW-0255">Endonuclease</keyword>
<keyword evidence="7" id="KW-0235">DNA replication</keyword>
<dbReference type="CDD" id="cd18808">
    <property type="entry name" value="SF1_C_Upf1"/>
    <property type="match status" value="1"/>
</dbReference>
<dbReference type="Proteomes" id="UP000704712">
    <property type="component" value="Unassembled WGS sequence"/>
</dbReference>
<evidence type="ECO:0000256" key="6">
    <source>
        <dbReference type="ARBA" id="ARBA00022485"/>
    </source>
</evidence>
<dbReference type="GO" id="GO:0003677">
    <property type="term" value="F:DNA binding"/>
    <property type="evidence" value="ECO:0007669"/>
    <property type="project" value="UniProtKB-KW"/>
</dbReference>
<name>A0A8S9VBH4_PHYIN</name>
<evidence type="ECO:0000256" key="7">
    <source>
        <dbReference type="ARBA" id="ARBA00022705"/>
    </source>
</evidence>
<evidence type="ECO:0000256" key="10">
    <source>
        <dbReference type="ARBA" id="ARBA00022741"/>
    </source>
</evidence>
<dbReference type="EC" id="3.6.4.12" evidence="4"/>
<dbReference type="InterPro" id="IPR026851">
    <property type="entry name" value="Dna2/JHS1_DEXXQ-box"/>
</dbReference>
<keyword evidence="12" id="KW-0227">DNA damage</keyword>
<comment type="cofactor">
    <cofactor evidence="1">
        <name>[4Fe-4S] cluster</name>
        <dbReference type="ChEBI" id="CHEBI:49883"/>
    </cofactor>
</comment>
<keyword evidence="21" id="KW-0511">Multifunctional enzyme</keyword>
<dbReference type="GO" id="GO:0043139">
    <property type="term" value="F:5'-3' DNA helicase activity"/>
    <property type="evidence" value="ECO:0007669"/>
    <property type="project" value="TreeGrafter"/>
</dbReference>
<dbReference type="PANTHER" id="PTHR43788:SF8">
    <property type="entry name" value="DNA-BINDING PROTEIN SMUBP-2"/>
    <property type="match status" value="1"/>
</dbReference>
<keyword evidence="19" id="KW-0234">DNA repair</keyword>
<dbReference type="InterPro" id="IPR041679">
    <property type="entry name" value="DNA2/NAM7-like_C"/>
</dbReference>
<dbReference type="GO" id="GO:0005524">
    <property type="term" value="F:ATP binding"/>
    <property type="evidence" value="ECO:0007669"/>
    <property type="project" value="UniProtKB-KW"/>
</dbReference>
<evidence type="ECO:0000256" key="15">
    <source>
        <dbReference type="ARBA" id="ARBA00022840"/>
    </source>
</evidence>
<evidence type="ECO:0000256" key="2">
    <source>
        <dbReference type="ARBA" id="ARBA00004123"/>
    </source>
</evidence>
<evidence type="ECO:0000259" key="26">
    <source>
        <dbReference type="Pfam" id="PF13087"/>
    </source>
</evidence>
<feature type="compositionally biased region" description="Polar residues" evidence="23">
    <location>
        <begin position="204"/>
        <end position="227"/>
    </location>
</feature>
<evidence type="ECO:0000256" key="11">
    <source>
        <dbReference type="ARBA" id="ARBA00022759"/>
    </source>
</evidence>
<dbReference type="CDD" id="cd18041">
    <property type="entry name" value="DEXXQc_DNA2"/>
    <property type="match status" value="1"/>
</dbReference>
<evidence type="ECO:0000313" key="27">
    <source>
        <dbReference type="EMBL" id="KAF4150181.1"/>
    </source>
</evidence>
<keyword evidence="20" id="KW-0539">Nucleus</keyword>
<evidence type="ECO:0000256" key="16">
    <source>
        <dbReference type="ARBA" id="ARBA00023004"/>
    </source>
</evidence>
<feature type="region of interest" description="Disordered" evidence="23">
    <location>
        <begin position="1481"/>
        <end position="1503"/>
    </location>
</feature>
<keyword evidence="6" id="KW-0004">4Fe-4S</keyword>
<keyword evidence="9" id="KW-0479">Metal-binding</keyword>
<dbReference type="Pfam" id="PF08696">
    <property type="entry name" value="Dna2"/>
    <property type="match status" value="1"/>
</dbReference>
<dbReference type="GO" id="GO:0016787">
    <property type="term" value="F:hydrolase activity"/>
    <property type="evidence" value="ECO:0007669"/>
    <property type="project" value="UniProtKB-KW"/>
</dbReference>
<dbReference type="GO" id="GO:0046872">
    <property type="term" value="F:metal ion binding"/>
    <property type="evidence" value="ECO:0007669"/>
    <property type="project" value="UniProtKB-KW"/>
</dbReference>
<comment type="catalytic activity">
    <reaction evidence="22">
        <text>ATP + H2O = ADP + phosphate + H(+)</text>
        <dbReference type="Rhea" id="RHEA:13065"/>
        <dbReference type="ChEBI" id="CHEBI:15377"/>
        <dbReference type="ChEBI" id="CHEBI:15378"/>
        <dbReference type="ChEBI" id="CHEBI:30616"/>
        <dbReference type="ChEBI" id="CHEBI:43474"/>
        <dbReference type="ChEBI" id="CHEBI:456216"/>
        <dbReference type="EC" id="3.6.4.12"/>
    </reaction>
</comment>
<dbReference type="InterPro" id="IPR041677">
    <property type="entry name" value="DNA2/NAM7_AAA_11"/>
</dbReference>
<dbReference type="FunFam" id="3.40.50.300:FF:000789">
    <property type="entry name" value="DNA replication ATP-dependent helicase/nuclease DNA2"/>
    <property type="match status" value="1"/>
</dbReference>
<keyword evidence="14" id="KW-0347">Helicase</keyword>
<evidence type="ECO:0000256" key="5">
    <source>
        <dbReference type="ARBA" id="ARBA00021516"/>
    </source>
</evidence>
<evidence type="ECO:0000256" key="22">
    <source>
        <dbReference type="ARBA" id="ARBA00047995"/>
    </source>
</evidence>
<keyword evidence="13" id="KW-0378">Hydrolase</keyword>
<keyword evidence="10" id="KW-0547">Nucleotide-binding</keyword>
<keyword evidence="15" id="KW-0067">ATP-binding</keyword>
<dbReference type="Pfam" id="PF13087">
    <property type="entry name" value="AAA_12"/>
    <property type="match status" value="1"/>
</dbReference>
<feature type="compositionally biased region" description="Basic and acidic residues" evidence="23">
    <location>
        <begin position="46"/>
        <end position="57"/>
    </location>
</feature>
<evidence type="ECO:0000259" key="25">
    <source>
        <dbReference type="Pfam" id="PF13086"/>
    </source>
</evidence>
<feature type="compositionally biased region" description="Basic residues" evidence="23">
    <location>
        <begin position="1"/>
        <end position="13"/>
    </location>
</feature>
<evidence type="ECO:0000256" key="20">
    <source>
        <dbReference type="ARBA" id="ARBA00023242"/>
    </source>
</evidence>
<evidence type="ECO:0000256" key="12">
    <source>
        <dbReference type="ARBA" id="ARBA00022763"/>
    </source>
</evidence>
<accession>A0A8S9VBH4</accession>
<dbReference type="Gene3D" id="3.40.50.300">
    <property type="entry name" value="P-loop containing nucleotide triphosphate hydrolases"/>
    <property type="match status" value="3"/>
</dbReference>
<dbReference type="GO" id="GO:0017116">
    <property type="term" value="F:single-stranded DNA helicase activity"/>
    <property type="evidence" value="ECO:0007669"/>
    <property type="project" value="InterPro"/>
</dbReference>
<dbReference type="InterPro" id="IPR014808">
    <property type="entry name" value="DNA_replication_fac_Dna2_N"/>
</dbReference>
<keyword evidence="18" id="KW-0238">DNA-binding</keyword>
<dbReference type="GO" id="GO:0051539">
    <property type="term" value="F:4 iron, 4 sulfur cluster binding"/>
    <property type="evidence" value="ECO:0007669"/>
    <property type="project" value="UniProtKB-KW"/>
</dbReference>
<dbReference type="GO" id="GO:0005634">
    <property type="term" value="C:nucleus"/>
    <property type="evidence" value="ECO:0007669"/>
    <property type="project" value="UniProtKB-SubCell"/>
</dbReference>
<evidence type="ECO:0000256" key="23">
    <source>
        <dbReference type="SAM" id="MobiDB-lite"/>
    </source>
</evidence>
<feature type="domain" description="DNA replication factor Dna2 N-terminal" evidence="24">
    <location>
        <begin position="385"/>
        <end position="599"/>
    </location>
</feature>
<organism evidence="27 28">
    <name type="scientific">Phytophthora infestans</name>
    <name type="common">Potato late blight agent</name>
    <name type="synonym">Botrytis infestans</name>
    <dbReference type="NCBI Taxonomy" id="4787"/>
    <lineage>
        <taxon>Eukaryota</taxon>
        <taxon>Sar</taxon>
        <taxon>Stramenopiles</taxon>
        <taxon>Oomycota</taxon>
        <taxon>Peronosporomycetes</taxon>
        <taxon>Peronosporales</taxon>
        <taxon>Peronosporaceae</taxon>
        <taxon>Phytophthora</taxon>
    </lineage>
</organism>
<feature type="compositionally biased region" description="Basic and acidic residues" evidence="23">
    <location>
        <begin position="91"/>
        <end position="100"/>
    </location>
</feature>
<dbReference type="FunFam" id="3.40.50.300:FF:000721">
    <property type="entry name" value="DNA replication ATP-dependent helicase/nuclease DNA2"/>
    <property type="match status" value="1"/>
</dbReference>
<evidence type="ECO:0000256" key="21">
    <source>
        <dbReference type="ARBA" id="ARBA00023268"/>
    </source>
</evidence>
<evidence type="ECO:0000256" key="4">
    <source>
        <dbReference type="ARBA" id="ARBA00012551"/>
    </source>
</evidence>
<feature type="domain" description="DNA2/NAM7 helicase helicase" evidence="25">
    <location>
        <begin position="1029"/>
        <end position="1124"/>
    </location>
</feature>
<sequence length="1553" mass="171312">MDAARTPKRKRRRLEPGASRRGRKKASSSSSSANQTPGSGGNESKIVWKDSPADKQIKVSGTGKMAVRREMQGFVGRLARASQQSPSPTSEEEKKPSRERVHTRRKAAQQEEEKAASRHLMFSPPERGTTGQRTPNTARRRRSTERGDSQDELFNVLDQMEQKYASPDVALPLTGSRAIPSRKSQQYQQHPSLPPSTAASASTDDVNMTPTPAPSYASTGTQSPRSLRTQEEGKTQERARNQEVVKALEAIREQEAPKTPEKPPVAEVDPFDDLTDESWALLDQLASQRAPAEASSQAPSQSQTEIVSPQNLALTPRPMPSAVQNDTNKPPPVAPAHDPASVVRPMHVTGAAGQLDAPESFKRFLVLEVDRDVVNRSLLLRLLDDQDAQLEAKLSDDWYDVLVEAGDSINIVFTEQDREGFFTHDDETPASRQQSRILVDNAHNVVVVHPDILVSPTRVTTSFGCLRRAVLQETLAVNRPTSKKAFLGTLKHDLFERALLDGLNDSVALLEEAKRIVDFNILGLVECGLNEEEALFELQRVVEDYRLWVNAAVMGSGTPLNDVPPKAGSKAHVSRILSTEEMMWSIKWGLKGATDASVEGTIIDPGRGNTGPAGSVVLPLELKTGSKQYAGVEHQGQVILYTLLLNERYRQRCQDGLLIYVPPIETNRIAAMATHVRGLIMTRNNFASAIAKVKAIGGSTSAQVFPPMIRNRRDCERCFQVDECVLHHAATENGTEDSSGLDELFTLMTKHLGEADLTYFKQWNRLIDLEQQHAEKNLRALWLQVGWKREQAQEGSTCIASLKMVSDAPAMSESGAKRTLRFVRDRRQRRDNGESGVITQPTSFADVRFRVDERVILSAESLDGKNLLVHVSRATVRKIEHGLITIESRQGIPSIVKSGQSVVGKDYTWRLDKDAIMSGLRRAKENLVQLFIGPPPEVISQGTVIANRPELQVRMASMVSSGNSGDGDHKVSGAGDTRRRNLIVHLARPHFKSCRVTDVISQRCRDCAKDDRDDTVAAQGQSLLDAFFELNIDQQRAVQRVLSSLDYALVLGMPGTGKTATIAYTVRVLLFLGFSVLVTSYTHSAVDNLLLKLLAYKTPMLRIGNTAQVHPMISDFTLDRQAGREGIFSVRAMEAKMVRAQLVGCTCLSVNSHVLFTKRRFDFCIVDEATQITQPIVLSALRCADTFVLVGDHYQLPPLVANAQARKEGMDVSLFRRLAEAHPEATQQLSYQYRMNRHIMLLANRLVYGDKLKCGSFKVASNHLKPRWQRQDTIGQKLRWPMRVLTNNQGVTFLDTDSMGEATTESSSIAQVGAISGRRRMENVVEAQVIAGLVELLVLGSVSPDEIAVISPFRSQVALIHQHLTAIGALRRAGGSDWIHSIEVSTIDKYQGKDKGVILVSFVRCNEEKHVGELLTDWRRINVALTRAKQKLILVGSESTLSGGGALFHVLLNVIKDQQWGFKLPSDAIATLRQLAASVAAPIEPDPEQGTTPGPRVSRTTDNVKVSILQRSASGNGDIESLVPNVTSVPLRPRHGARPSQIKPISRDIFGEM</sequence>
<dbReference type="InterPro" id="IPR047187">
    <property type="entry name" value="SF1_C_Upf1"/>
</dbReference>
<protein>
    <recommendedName>
        <fullName evidence="5">DNA replication ATP-dependent helicase/nuclease DNA2</fullName>
        <ecNumber evidence="4">3.6.4.12</ecNumber>
    </recommendedName>
</protein>
<dbReference type="Gene3D" id="3.90.320.10">
    <property type="match status" value="1"/>
</dbReference>
<dbReference type="GO" id="GO:0006281">
    <property type="term" value="P:DNA repair"/>
    <property type="evidence" value="ECO:0007669"/>
    <property type="project" value="UniProtKB-KW"/>
</dbReference>
<feature type="compositionally biased region" description="Low complexity" evidence="23">
    <location>
        <begin position="286"/>
        <end position="303"/>
    </location>
</feature>
<comment type="similarity">
    <text evidence="3">Belongs to the DNA2/NAM7 helicase family.</text>
</comment>
<feature type="region of interest" description="Disordered" evidence="23">
    <location>
        <begin position="285"/>
        <end position="337"/>
    </location>
</feature>
<evidence type="ECO:0000313" key="28">
    <source>
        <dbReference type="Proteomes" id="UP000704712"/>
    </source>
</evidence>
<evidence type="ECO:0000256" key="18">
    <source>
        <dbReference type="ARBA" id="ARBA00023125"/>
    </source>
</evidence>
<gene>
    <name evidence="27" type="ORF">GN958_ATG00602</name>
</gene>
<keyword evidence="17" id="KW-0411">Iron-sulfur</keyword>
<comment type="caution">
    <text evidence="27">The sequence shown here is derived from an EMBL/GenBank/DDBJ whole genome shotgun (WGS) entry which is preliminary data.</text>
</comment>
<evidence type="ECO:0000256" key="17">
    <source>
        <dbReference type="ARBA" id="ARBA00023014"/>
    </source>
</evidence>
<evidence type="ECO:0000256" key="3">
    <source>
        <dbReference type="ARBA" id="ARBA00007913"/>
    </source>
</evidence>
<feature type="domain" description="DNA2/NAM7 helicase helicase" evidence="25">
    <location>
        <begin position="1138"/>
        <end position="1201"/>
    </location>
</feature>
<feature type="compositionally biased region" description="Basic and acidic residues" evidence="23">
    <location>
        <begin position="249"/>
        <end position="261"/>
    </location>
</feature>
<dbReference type="GO" id="GO:0004519">
    <property type="term" value="F:endonuclease activity"/>
    <property type="evidence" value="ECO:0007669"/>
    <property type="project" value="UniProtKB-KW"/>
</dbReference>
<feature type="compositionally biased region" description="Polar residues" evidence="23">
    <location>
        <begin position="304"/>
        <end position="313"/>
    </location>
</feature>
<proteinExistence type="inferred from homology"/>
<evidence type="ECO:0000256" key="13">
    <source>
        <dbReference type="ARBA" id="ARBA00022801"/>
    </source>
</evidence>
<comment type="subcellular location">
    <subcellularLocation>
        <location evidence="2">Nucleus</location>
    </subcellularLocation>
</comment>
<keyword evidence="8" id="KW-0540">Nuclease</keyword>
<evidence type="ECO:0000256" key="9">
    <source>
        <dbReference type="ARBA" id="ARBA00022723"/>
    </source>
</evidence>
<dbReference type="GO" id="GO:0006260">
    <property type="term" value="P:DNA replication"/>
    <property type="evidence" value="ECO:0007669"/>
    <property type="project" value="UniProtKB-KW"/>
</dbReference>
<dbReference type="PANTHER" id="PTHR43788">
    <property type="entry name" value="DNA2/NAM7 HELICASE FAMILY MEMBER"/>
    <property type="match status" value="1"/>
</dbReference>
<reference evidence="27" key="1">
    <citation type="submission" date="2020-03" db="EMBL/GenBank/DDBJ databases">
        <title>Hybrid Assembly of Korean Phytophthora infestans isolates.</title>
        <authorList>
            <person name="Prokchorchik M."/>
            <person name="Lee Y."/>
            <person name="Seo J."/>
            <person name="Cho J.-H."/>
            <person name="Park Y.-E."/>
            <person name="Jang D.-C."/>
            <person name="Im J.-S."/>
            <person name="Choi J.-G."/>
            <person name="Park H.-J."/>
            <person name="Lee G.-B."/>
            <person name="Lee Y.-G."/>
            <person name="Hong S.-Y."/>
            <person name="Cho K."/>
            <person name="Sohn K.H."/>
        </authorList>
    </citation>
    <scope>NUCLEOTIDE SEQUENCE</scope>
    <source>
        <strain evidence="27">KR_2_A2</strain>
    </source>
</reference>
<dbReference type="InterPro" id="IPR027417">
    <property type="entry name" value="P-loop_NTPase"/>
</dbReference>
<evidence type="ECO:0000256" key="1">
    <source>
        <dbReference type="ARBA" id="ARBA00001966"/>
    </source>
</evidence>